<dbReference type="STRING" id="2903.R1EKJ8"/>
<dbReference type="InterPro" id="IPR050288">
    <property type="entry name" value="Cellulose_deg_GH3"/>
</dbReference>
<dbReference type="KEGG" id="ehx:EMIHUDRAFT_64404"/>
<evidence type="ECO:0000256" key="7">
    <source>
        <dbReference type="ARBA" id="ARBA00022801"/>
    </source>
</evidence>
<name>A0A0D3JKR0_EMIH1</name>
<dbReference type="GeneID" id="17269641"/>
<dbReference type="GO" id="GO:0005576">
    <property type="term" value="C:extracellular region"/>
    <property type="evidence" value="ECO:0007669"/>
    <property type="project" value="UniProtKB-SubCell"/>
</dbReference>
<evidence type="ECO:0000256" key="1">
    <source>
        <dbReference type="ARBA" id="ARBA00000448"/>
    </source>
</evidence>
<dbReference type="PRINTS" id="PR00133">
    <property type="entry name" value="GLHYDRLASE3"/>
</dbReference>
<dbReference type="Gene3D" id="3.20.20.300">
    <property type="entry name" value="Glycoside hydrolase, family 3, N-terminal domain"/>
    <property type="match status" value="1"/>
</dbReference>
<dbReference type="Pfam" id="PF00933">
    <property type="entry name" value="Glyco_hydro_3"/>
    <property type="match status" value="1"/>
</dbReference>
<keyword evidence="7" id="KW-0378">Hydrolase</keyword>
<dbReference type="AlphaFoldDB" id="A0A0D3JKR0"/>
<dbReference type="RefSeq" id="XP_005779619.1">
    <property type="nucleotide sequence ID" value="XM_005779562.1"/>
</dbReference>
<dbReference type="SUPFAM" id="SSF51445">
    <property type="entry name" value="(Trans)glycosidases"/>
    <property type="match status" value="1"/>
</dbReference>
<keyword evidence="6" id="KW-0732">Signal</keyword>
<evidence type="ECO:0000259" key="9">
    <source>
        <dbReference type="Pfam" id="PF00933"/>
    </source>
</evidence>
<keyword evidence="5" id="KW-0964">Secreted</keyword>
<reference evidence="10" key="2">
    <citation type="submission" date="2024-10" db="UniProtKB">
        <authorList>
            <consortium name="EnsemblProtists"/>
        </authorList>
    </citation>
    <scope>IDENTIFICATION</scope>
</reference>
<dbReference type="GeneID" id="17272736"/>
<dbReference type="EnsemblProtists" id="EOD24095">
    <property type="protein sequence ID" value="EOD24095"/>
    <property type="gene ID" value="EMIHUDRAFT_65029"/>
</dbReference>
<dbReference type="GO" id="GO:0008422">
    <property type="term" value="F:beta-glucosidase activity"/>
    <property type="evidence" value="ECO:0007669"/>
    <property type="project" value="UniProtKB-EC"/>
</dbReference>
<dbReference type="OMA" id="XIANADI"/>
<dbReference type="PANTHER" id="PTHR42715">
    <property type="entry name" value="BETA-GLUCOSIDASE"/>
    <property type="match status" value="1"/>
</dbReference>
<protein>
    <recommendedName>
        <fullName evidence="4">beta-glucosidase</fullName>
        <ecNumber evidence="4">3.2.1.21</ecNumber>
    </recommendedName>
</protein>
<evidence type="ECO:0000256" key="5">
    <source>
        <dbReference type="ARBA" id="ARBA00022525"/>
    </source>
</evidence>
<comment type="subcellular location">
    <subcellularLocation>
        <location evidence="2">Secreted</location>
    </subcellularLocation>
</comment>
<comment type="function">
    <text evidence="8">Beta-glucosidases are one of a number of cellulolytic enzymes involved in the degradation of cellulosic biomass. Catalyzes the last step releasing glucose from the inhibitory cellobiose.</text>
</comment>
<dbReference type="InterPro" id="IPR017853">
    <property type="entry name" value="GH"/>
</dbReference>
<dbReference type="PaxDb" id="2903-EOD24095"/>
<dbReference type="HOGENOM" id="CLU_1801532_0_0_1"/>
<proteinExistence type="inferred from homology"/>
<comment type="catalytic activity">
    <reaction evidence="1">
        <text>Hydrolysis of terminal, non-reducing beta-D-glucosyl residues with release of beta-D-glucose.</text>
        <dbReference type="EC" id="3.2.1.21"/>
    </reaction>
</comment>
<evidence type="ECO:0000256" key="6">
    <source>
        <dbReference type="ARBA" id="ARBA00022729"/>
    </source>
</evidence>
<evidence type="ECO:0000256" key="2">
    <source>
        <dbReference type="ARBA" id="ARBA00004613"/>
    </source>
</evidence>
<keyword evidence="11" id="KW-1185">Reference proteome</keyword>
<dbReference type="PANTHER" id="PTHR42715:SF12">
    <property type="entry name" value="BETA-GLUCOSIDASE G-RELATED"/>
    <property type="match status" value="1"/>
</dbReference>
<evidence type="ECO:0000256" key="8">
    <source>
        <dbReference type="ARBA" id="ARBA00024983"/>
    </source>
</evidence>
<comment type="similarity">
    <text evidence="3">Belongs to the glycosyl hydrolase 3 family.</text>
</comment>
<dbReference type="InterPro" id="IPR036962">
    <property type="entry name" value="Glyco_hydro_3_N_sf"/>
</dbReference>
<evidence type="ECO:0000313" key="10">
    <source>
        <dbReference type="EnsemblProtists" id="EOD24095"/>
    </source>
</evidence>
<evidence type="ECO:0000256" key="3">
    <source>
        <dbReference type="ARBA" id="ARBA00005336"/>
    </source>
</evidence>
<sequence length="144" mass="15822">MFDSQVGTVTAWPSLLSFAASWDASLTREFASALGREFRAKGANVILGPSVNVHRVARNGRNAEYLSGEEPRLGEVLVAAYVQGVQSEKVAAVVKHYALNNQETHRATVDVEVDERTRREVYYPPFEAAVRAGVASFMCSYNLV</sequence>
<organism evidence="10 11">
    <name type="scientific">Emiliania huxleyi (strain CCMP1516)</name>
    <dbReference type="NCBI Taxonomy" id="280463"/>
    <lineage>
        <taxon>Eukaryota</taxon>
        <taxon>Haptista</taxon>
        <taxon>Haptophyta</taxon>
        <taxon>Prymnesiophyceae</taxon>
        <taxon>Isochrysidales</taxon>
        <taxon>Noelaerhabdaceae</taxon>
        <taxon>Emiliania</taxon>
    </lineage>
</organism>
<reference evidence="11" key="1">
    <citation type="journal article" date="2013" name="Nature">
        <title>Pan genome of the phytoplankton Emiliania underpins its global distribution.</title>
        <authorList>
            <person name="Read B.A."/>
            <person name="Kegel J."/>
            <person name="Klute M.J."/>
            <person name="Kuo A."/>
            <person name="Lefebvre S.C."/>
            <person name="Maumus F."/>
            <person name="Mayer C."/>
            <person name="Miller J."/>
            <person name="Monier A."/>
            <person name="Salamov A."/>
            <person name="Young J."/>
            <person name="Aguilar M."/>
            <person name="Claverie J.M."/>
            <person name="Frickenhaus S."/>
            <person name="Gonzalez K."/>
            <person name="Herman E.K."/>
            <person name="Lin Y.C."/>
            <person name="Napier J."/>
            <person name="Ogata H."/>
            <person name="Sarno A.F."/>
            <person name="Shmutz J."/>
            <person name="Schroeder D."/>
            <person name="de Vargas C."/>
            <person name="Verret F."/>
            <person name="von Dassow P."/>
            <person name="Valentin K."/>
            <person name="Van de Peer Y."/>
            <person name="Wheeler G."/>
            <person name="Dacks J.B."/>
            <person name="Delwiche C.F."/>
            <person name="Dyhrman S.T."/>
            <person name="Glockner G."/>
            <person name="John U."/>
            <person name="Richards T."/>
            <person name="Worden A.Z."/>
            <person name="Zhang X."/>
            <person name="Grigoriev I.V."/>
            <person name="Allen A.E."/>
            <person name="Bidle K."/>
            <person name="Borodovsky M."/>
            <person name="Bowler C."/>
            <person name="Brownlee C."/>
            <person name="Cock J.M."/>
            <person name="Elias M."/>
            <person name="Gladyshev V.N."/>
            <person name="Groth M."/>
            <person name="Guda C."/>
            <person name="Hadaegh A."/>
            <person name="Iglesias-Rodriguez M.D."/>
            <person name="Jenkins J."/>
            <person name="Jones B.M."/>
            <person name="Lawson T."/>
            <person name="Leese F."/>
            <person name="Lindquist E."/>
            <person name="Lobanov A."/>
            <person name="Lomsadze A."/>
            <person name="Malik S.B."/>
            <person name="Marsh M.E."/>
            <person name="Mackinder L."/>
            <person name="Mock T."/>
            <person name="Mueller-Roeber B."/>
            <person name="Pagarete A."/>
            <person name="Parker M."/>
            <person name="Probert I."/>
            <person name="Quesneville H."/>
            <person name="Raines C."/>
            <person name="Rensing S.A."/>
            <person name="Riano-Pachon D.M."/>
            <person name="Richier S."/>
            <person name="Rokitta S."/>
            <person name="Shiraiwa Y."/>
            <person name="Soanes D.M."/>
            <person name="van der Giezen M."/>
            <person name="Wahlund T.M."/>
            <person name="Williams B."/>
            <person name="Wilson W."/>
            <person name="Wolfe G."/>
            <person name="Wurch L.L."/>
        </authorList>
    </citation>
    <scope>NUCLEOTIDE SEQUENCE</scope>
</reference>
<dbReference type="RefSeq" id="XP_005776524.1">
    <property type="nucleotide sequence ID" value="XM_005776467.1"/>
</dbReference>
<evidence type="ECO:0000256" key="4">
    <source>
        <dbReference type="ARBA" id="ARBA00012744"/>
    </source>
</evidence>
<dbReference type="GO" id="GO:0009251">
    <property type="term" value="P:glucan catabolic process"/>
    <property type="evidence" value="ECO:0007669"/>
    <property type="project" value="TreeGrafter"/>
</dbReference>
<dbReference type="EC" id="3.2.1.21" evidence="4"/>
<dbReference type="InterPro" id="IPR001764">
    <property type="entry name" value="Glyco_hydro_3_N"/>
</dbReference>
<dbReference type="Proteomes" id="UP000013827">
    <property type="component" value="Unassembled WGS sequence"/>
</dbReference>
<evidence type="ECO:0000313" key="11">
    <source>
        <dbReference type="Proteomes" id="UP000013827"/>
    </source>
</evidence>
<feature type="domain" description="Glycoside hydrolase family 3 N-terminal" evidence="9">
    <location>
        <begin position="6"/>
        <end position="140"/>
    </location>
</feature>
<accession>A0A0D3JKR0</accession>
<dbReference type="EnsemblProtists" id="EOD27190">
    <property type="protein sequence ID" value="EOD27190"/>
    <property type="gene ID" value="EMIHUDRAFT_64404"/>
</dbReference>
<dbReference type="KEGG" id="ehx:EMIHUDRAFT_65029"/>